<gene>
    <name evidence="3" type="primary">orf237</name>
</gene>
<evidence type="ECO:0000256" key="2">
    <source>
        <dbReference type="SAM" id="SignalP"/>
    </source>
</evidence>
<evidence type="ECO:0008006" key="4">
    <source>
        <dbReference type="Google" id="ProtNLM"/>
    </source>
</evidence>
<reference evidence="3" key="1">
    <citation type="journal article" date="2021" name="Front. Genet.">
        <title>Comparative Mitogenomic Analysis Reveals Dynamics of Intron Within and Between Tricholoma Species and Phylogeny of Basidiomycota.</title>
        <authorList>
            <person name="Huang W."/>
            <person name="Feng H."/>
            <person name="Tu W."/>
            <person name="Xiong C."/>
            <person name="Jin X."/>
            <person name="Li P."/>
            <person name="Wang X."/>
            <person name="Li Q."/>
        </authorList>
    </citation>
    <scope>NUCLEOTIDE SEQUENCE</scope>
</reference>
<evidence type="ECO:0000256" key="1">
    <source>
        <dbReference type="SAM" id="MobiDB-lite"/>
    </source>
</evidence>
<proteinExistence type="predicted"/>
<dbReference type="RefSeq" id="YP_009739342.1">
    <property type="nucleotide sequence ID" value="NC_046499.1"/>
</dbReference>
<keyword evidence="2" id="KW-0732">Signal</keyword>
<evidence type="ECO:0000313" key="3">
    <source>
        <dbReference type="EMBL" id="QIC20186.1"/>
    </source>
</evidence>
<sequence length="237" mass="27718">MKVINKWCKIFGFISINILKVCGLSVEEILLICNCNFNKIFEFYLSIFIMQFMGNERQNITNSDNYNSSTSTSHNSLISSNSNKDNSTKFLLDQNHKNDSDSSDSSDSNESSDKLFKKEFQKKEFQKLDFVNFSDFNKDFNLEDKYLYLKIKFYNKGIDHNIPFLDWFVNLLNNTDGTKSNIDNIIEKNLNHIVKIERETQLNNLAFFRNKPFLINKFDNSPIAYPNIIPVFKGLKD</sequence>
<dbReference type="GeneID" id="44802768"/>
<dbReference type="AlphaFoldDB" id="A0A6C0W494"/>
<feature type="chain" id="PRO_5025461527" description="LAGLIDADG homing endonuclease" evidence="2">
    <location>
        <begin position="24"/>
        <end position="237"/>
    </location>
</feature>
<dbReference type="EMBL" id="MN873035">
    <property type="protein sequence ID" value="QIC20186.1"/>
    <property type="molecule type" value="Genomic_DNA"/>
</dbReference>
<organism evidence="3">
    <name type="scientific">Tricholoma bakamatsutake</name>
    <dbReference type="NCBI Taxonomy" id="51221"/>
    <lineage>
        <taxon>Eukaryota</taxon>
        <taxon>Fungi</taxon>
        <taxon>Dikarya</taxon>
        <taxon>Basidiomycota</taxon>
        <taxon>Agaricomycotina</taxon>
        <taxon>Agaricomycetes</taxon>
        <taxon>Agaricomycetidae</taxon>
        <taxon>Agaricales</taxon>
        <taxon>Tricholomatineae</taxon>
        <taxon>Tricholomataceae</taxon>
        <taxon>Tricholoma</taxon>
    </lineage>
</organism>
<feature type="region of interest" description="Disordered" evidence="1">
    <location>
        <begin position="63"/>
        <end position="83"/>
    </location>
</feature>
<keyword evidence="3" id="KW-0496">Mitochondrion</keyword>
<geneLocation type="mitochondrion" evidence="3"/>
<protein>
    <recommendedName>
        <fullName evidence="4">LAGLIDADG homing endonuclease</fullName>
    </recommendedName>
</protein>
<name>A0A6C0W494_9AGAR</name>
<feature type="signal peptide" evidence="2">
    <location>
        <begin position="1"/>
        <end position="23"/>
    </location>
</feature>
<accession>A0A6C0W494</accession>